<dbReference type="Proteomes" id="UP000248481">
    <property type="component" value="Chromosome 10"/>
</dbReference>
<proteinExistence type="predicted"/>
<feature type="region of interest" description="Disordered" evidence="1">
    <location>
        <begin position="138"/>
        <end position="160"/>
    </location>
</feature>
<gene>
    <name evidence="3" type="primary">LOC110587557</name>
</gene>
<dbReference type="KEGG" id="nsu:110587557"/>
<name>A0A2Y9HP30_NEOSC</name>
<evidence type="ECO:0000313" key="3">
    <source>
        <dbReference type="RefSeq" id="XP_021553441.1"/>
    </source>
</evidence>
<sequence>MKMELYRKYFLKPAFLLGFEDAPCHELWGWILVAPHTAGWTHFFQKLPPLLLGPLWPAGSGASLALRASGALSLAPSPVCTAAPHLEARSCFPFSACASCISRSCRSLDTSGSSSLPTSSSGCPLNASGLMSFLSPGPKPQGSDALLPHPRLPPPLPAPHSALDGPSILPPLSLSPLSPASPAQLLPQALVLHMADSVVLFKLVAARRGFVQTIWWLPGVVLSRHRSDLTVAPHPPRPSQRPGMAWIVALCCRVYSRYPGVFQPSVVSTGPRLTCLPQNSVVLGPNSVAAHLLKRGIDRYP</sequence>
<keyword evidence="2" id="KW-1185">Reference proteome</keyword>
<evidence type="ECO:0000256" key="1">
    <source>
        <dbReference type="SAM" id="MobiDB-lite"/>
    </source>
</evidence>
<evidence type="ECO:0000313" key="2">
    <source>
        <dbReference type="Proteomes" id="UP000248481"/>
    </source>
</evidence>
<accession>A0A2Y9HP30</accession>
<dbReference type="RefSeq" id="XP_021553441.1">
    <property type="nucleotide sequence ID" value="XM_021697766.1"/>
</dbReference>
<organism evidence="2 3">
    <name type="scientific">Neomonachus schauinslandi</name>
    <name type="common">Hawaiian monk seal</name>
    <name type="synonym">Monachus schauinslandi</name>
    <dbReference type="NCBI Taxonomy" id="29088"/>
    <lineage>
        <taxon>Eukaryota</taxon>
        <taxon>Metazoa</taxon>
        <taxon>Chordata</taxon>
        <taxon>Craniata</taxon>
        <taxon>Vertebrata</taxon>
        <taxon>Euteleostomi</taxon>
        <taxon>Mammalia</taxon>
        <taxon>Eutheria</taxon>
        <taxon>Laurasiatheria</taxon>
        <taxon>Carnivora</taxon>
        <taxon>Caniformia</taxon>
        <taxon>Pinnipedia</taxon>
        <taxon>Phocidae</taxon>
        <taxon>Monachinae</taxon>
        <taxon>Monachini</taxon>
        <taxon>Neomonachus</taxon>
    </lineage>
</organism>
<dbReference type="AlphaFoldDB" id="A0A2Y9HP30"/>
<dbReference type="GeneID" id="110587557"/>
<dbReference type="InParanoid" id="A0A2Y9HP30"/>
<reference evidence="3" key="1">
    <citation type="submission" date="2025-08" db="UniProtKB">
        <authorList>
            <consortium name="RefSeq"/>
        </authorList>
    </citation>
    <scope>IDENTIFICATION</scope>
    <source>
        <tissue evidence="3">Blood</tissue>
    </source>
</reference>
<protein>
    <submittedName>
        <fullName evidence="3">Uncharacterized protein LOC110587557</fullName>
    </submittedName>
</protein>